<keyword evidence="3" id="KW-1185">Reference proteome</keyword>
<evidence type="ECO:0000313" key="2">
    <source>
        <dbReference type="EMBL" id="KAK4008253.1"/>
    </source>
</evidence>
<protein>
    <submittedName>
        <fullName evidence="2">Uncharacterized protein</fullName>
    </submittedName>
</protein>
<comment type="caution">
    <text evidence="2">The sequence shown here is derived from an EMBL/GenBank/DDBJ whole genome shotgun (WGS) entry which is preliminary data.</text>
</comment>
<sequence length="82" mass="9283">MKAVRGPSETAGAHRQHPVLTAGGIRISEKEGALPFHRNRKFIDLFSFCSVLLLYKKKAVNVYPNAKRHKGLDRGEHQHTYT</sequence>
<dbReference type="EMBL" id="JAOYFB010000002">
    <property type="protein sequence ID" value="KAK4008253.1"/>
    <property type="molecule type" value="Genomic_DNA"/>
</dbReference>
<dbReference type="Proteomes" id="UP001234178">
    <property type="component" value="Unassembled WGS sequence"/>
</dbReference>
<evidence type="ECO:0000313" key="3">
    <source>
        <dbReference type="Proteomes" id="UP001234178"/>
    </source>
</evidence>
<organism evidence="2 3">
    <name type="scientific">Daphnia magna</name>
    <dbReference type="NCBI Taxonomy" id="35525"/>
    <lineage>
        <taxon>Eukaryota</taxon>
        <taxon>Metazoa</taxon>
        <taxon>Ecdysozoa</taxon>
        <taxon>Arthropoda</taxon>
        <taxon>Crustacea</taxon>
        <taxon>Branchiopoda</taxon>
        <taxon>Diplostraca</taxon>
        <taxon>Cladocera</taxon>
        <taxon>Anomopoda</taxon>
        <taxon>Daphniidae</taxon>
        <taxon>Daphnia</taxon>
    </lineage>
</organism>
<feature type="region of interest" description="Disordered" evidence="1">
    <location>
        <begin position="1"/>
        <end position="24"/>
    </location>
</feature>
<name>A0ABQ9Z5S7_9CRUS</name>
<accession>A0ABQ9Z5S7</accession>
<evidence type="ECO:0000256" key="1">
    <source>
        <dbReference type="SAM" id="MobiDB-lite"/>
    </source>
</evidence>
<proteinExistence type="predicted"/>
<reference evidence="2 3" key="1">
    <citation type="journal article" date="2023" name="Nucleic Acids Res.">
        <title>The hologenome of Daphnia magna reveals possible DNA methylation and microbiome-mediated evolution of the host genome.</title>
        <authorList>
            <person name="Chaturvedi A."/>
            <person name="Li X."/>
            <person name="Dhandapani V."/>
            <person name="Marshall H."/>
            <person name="Kissane S."/>
            <person name="Cuenca-Cambronero M."/>
            <person name="Asole G."/>
            <person name="Calvet F."/>
            <person name="Ruiz-Romero M."/>
            <person name="Marangio P."/>
            <person name="Guigo R."/>
            <person name="Rago D."/>
            <person name="Mirbahai L."/>
            <person name="Eastwood N."/>
            <person name="Colbourne J.K."/>
            <person name="Zhou J."/>
            <person name="Mallon E."/>
            <person name="Orsini L."/>
        </authorList>
    </citation>
    <scope>NUCLEOTIDE SEQUENCE [LARGE SCALE GENOMIC DNA]</scope>
    <source>
        <strain evidence="2">LRV0_1</strain>
    </source>
</reference>
<gene>
    <name evidence="2" type="ORF">OUZ56_013401</name>
</gene>